<accession>A0A850DX14</accession>
<evidence type="ECO:0000313" key="7">
    <source>
        <dbReference type="Proteomes" id="UP000539146"/>
    </source>
</evidence>
<dbReference type="InterPro" id="IPR028098">
    <property type="entry name" value="Glyco_trans_4-like_N"/>
</dbReference>
<dbReference type="CDD" id="cd03814">
    <property type="entry name" value="GT4-like"/>
    <property type="match status" value="1"/>
</dbReference>
<dbReference type="EMBL" id="JABMCG010000097">
    <property type="protein sequence ID" value="NUU28082.1"/>
    <property type="molecule type" value="Genomic_DNA"/>
</dbReference>
<dbReference type="PANTHER" id="PTHR45947:SF3">
    <property type="entry name" value="SULFOQUINOVOSYL TRANSFERASE SQD2"/>
    <property type="match status" value="1"/>
</dbReference>
<dbReference type="PANTHER" id="PTHR45947">
    <property type="entry name" value="SULFOQUINOVOSYL TRANSFERASE SQD2"/>
    <property type="match status" value="1"/>
</dbReference>
<dbReference type="Gene3D" id="3.40.50.2000">
    <property type="entry name" value="Glycogen Phosphorylase B"/>
    <property type="match status" value="2"/>
</dbReference>
<feature type="domain" description="Glycosyltransferase subfamily 4-like N-terminal" evidence="5">
    <location>
        <begin position="31"/>
        <end position="200"/>
    </location>
</feature>
<reference evidence="6 7" key="1">
    <citation type="submission" date="2020-05" db="EMBL/GenBank/DDBJ databases">
        <title>Genome Sequencing of Type Strains.</title>
        <authorList>
            <person name="Lemaire J.F."/>
            <person name="Inderbitzin P."/>
            <person name="Gregorio O.A."/>
            <person name="Collins S.B."/>
            <person name="Wespe N."/>
            <person name="Knight-Connoni V."/>
        </authorList>
    </citation>
    <scope>NUCLEOTIDE SEQUENCE [LARGE SCALE GENOMIC DNA]</scope>
    <source>
        <strain evidence="6 7">DSM 20512</strain>
    </source>
</reference>
<comment type="caution">
    <text evidence="6">The sequence shown here is derived from an EMBL/GenBank/DDBJ whole genome shotgun (WGS) entry which is preliminary data.</text>
</comment>
<dbReference type="Pfam" id="PF13439">
    <property type="entry name" value="Glyco_transf_4"/>
    <property type="match status" value="1"/>
</dbReference>
<sequence length="416" mass="43791">MGRTMSARSVERGTSQRTVAVVTESFLPTLNGVTTSVLAVLDHLERRGHRAVVIAPDTPGLAQFRSKTQVERYRSFDVHRIPAVAYRQFPVALPHPVLDTILAASGADVLHAASPFLLGGRAITAAGRLGIPSVAVFQTDVAGFARRNGLTATVPLVRRILGRIHAGASLTLAPSSATAAMLAEDGVPRVTRWGRGVDTTLFHPDRRHSASVRAARRRIAPDGETIVGYVGRLAPEKEVERLAELGGLPGIRVVVAGGGPSRAYLERRLRHLDVTFTGPLRGDALADAYAMLDVFVHTGPAETFGQTLQEAHATGLPVVAPAAGGPLDLVAPGLDGELYDPDVPQALRRAVLGLVGDPDAAARMGSAGRLRVEGTTWEAIGDQLLAHHDTARTIGAPPALTRTARAGRDEKVSAGA</sequence>
<proteinExistence type="predicted"/>
<evidence type="ECO:0000313" key="6">
    <source>
        <dbReference type="EMBL" id="NUU28082.1"/>
    </source>
</evidence>
<dbReference type="InterPro" id="IPR050194">
    <property type="entry name" value="Glycosyltransferase_grp1"/>
</dbReference>
<gene>
    <name evidence="6" type="ORF">HP467_08140</name>
</gene>
<evidence type="ECO:0000256" key="1">
    <source>
        <dbReference type="ARBA" id="ARBA00021292"/>
    </source>
</evidence>
<keyword evidence="2" id="KW-0328">Glycosyltransferase</keyword>
<keyword evidence="3 6" id="KW-0808">Transferase</keyword>
<dbReference type="Pfam" id="PF00534">
    <property type="entry name" value="Glycos_transf_1"/>
    <property type="match status" value="1"/>
</dbReference>
<evidence type="ECO:0000256" key="3">
    <source>
        <dbReference type="ARBA" id="ARBA00022679"/>
    </source>
</evidence>
<dbReference type="AlphaFoldDB" id="A0A850DX14"/>
<protein>
    <recommendedName>
        <fullName evidence="1">D-inositol 3-phosphate glycosyltransferase</fullName>
    </recommendedName>
</protein>
<dbReference type="Proteomes" id="UP000539146">
    <property type="component" value="Unassembled WGS sequence"/>
</dbReference>
<organism evidence="6 7">
    <name type="scientific">Curtobacterium citreum</name>
    <dbReference type="NCBI Taxonomy" id="2036"/>
    <lineage>
        <taxon>Bacteria</taxon>
        <taxon>Bacillati</taxon>
        <taxon>Actinomycetota</taxon>
        <taxon>Actinomycetes</taxon>
        <taxon>Micrococcales</taxon>
        <taxon>Microbacteriaceae</taxon>
        <taxon>Curtobacterium</taxon>
    </lineage>
</organism>
<dbReference type="GO" id="GO:1901137">
    <property type="term" value="P:carbohydrate derivative biosynthetic process"/>
    <property type="evidence" value="ECO:0007669"/>
    <property type="project" value="UniProtKB-ARBA"/>
</dbReference>
<dbReference type="SUPFAM" id="SSF53756">
    <property type="entry name" value="UDP-Glycosyltransferase/glycogen phosphorylase"/>
    <property type="match status" value="1"/>
</dbReference>
<dbReference type="GO" id="GO:0016758">
    <property type="term" value="F:hexosyltransferase activity"/>
    <property type="evidence" value="ECO:0007669"/>
    <property type="project" value="TreeGrafter"/>
</dbReference>
<evidence type="ECO:0000259" key="5">
    <source>
        <dbReference type="Pfam" id="PF13439"/>
    </source>
</evidence>
<dbReference type="InterPro" id="IPR001296">
    <property type="entry name" value="Glyco_trans_1"/>
</dbReference>
<evidence type="ECO:0000256" key="2">
    <source>
        <dbReference type="ARBA" id="ARBA00022676"/>
    </source>
</evidence>
<feature type="domain" description="Glycosyl transferase family 1" evidence="4">
    <location>
        <begin position="220"/>
        <end position="370"/>
    </location>
</feature>
<name>A0A850DX14_9MICO</name>
<evidence type="ECO:0000259" key="4">
    <source>
        <dbReference type="Pfam" id="PF00534"/>
    </source>
</evidence>